<comment type="caution">
    <text evidence="1">The sequence shown here is derived from an EMBL/GenBank/DDBJ whole genome shotgun (WGS) entry which is preliminary data.</text>
</comment>
<sequence length="218" mass="24852">MVLNQVVIGRGDNWEANYAIFKDQFLGTSDNAKQCIITNPKVLFFGSASKNVLTAEADEFPVIENNKLGYRIRYLLKNFEFIKNILRTKYDGDTNFEEMDGTPEMKAKWAKNRADAYNGSLMHYLRSVYNNTALNEGFITHQLKLQQKGIGKILVADSSLLETNTLVTPIDTSFISLKFTSILIDYDPVKAAQIRRVLILWLTLPKVFGVLWKIKALF</sequence>
<evidence type="ECO:0000313" key="1">
    <source>
        <dbReference type="EMBL" id="NNU34480.1"/>
    </source>
</evidence>
<proteinExistence type="predicted"/>
<organism evidence="1 2">
    <name type="scientific">Mucilaginibacter humi</name>
    <dbReference type="NCBI Taxonomy" id="2732510"/>
    <lineage>
        <taxon>Bacteria</taxon>
        <taxon>Pseudomonadati</taxon>
        <taxon>Bacteroidota</taxon>
        <taxon>Sphingobacteriia</taxon>
        <taxon>Sphingobacteriales</taxon>
        <taxon>Sphingobacteriaceae</taxon>
        <taxon>Mucilaginibacter</taxon>
    </lineage>
</organism>
<accession>A0ABX1W2X0</accession>
<gene>
    <name evidence="1" type="ORF">HK413_10805</name>
</gene>
<reference evidence="1 2" key="1">
    <citation type="submission" date="2020-05" db="EMBL/GenBank/DDBJ databases">
        <authorList>
            <person name="Khan S.A."/>
            <person name="Jeon C.O."/>
            <person name="Chun B.H."/>
        </authorList>
    </citation>
    <scope>NUCLEOTIDE SEQUENCE [LARGE SCALE GENOMIC DNA]</scope>
    <source>
        <strain evidence="1 2">S1162</strain>
    </source>
</reference>
<name>A0ABX1W2X0_9SPHI</name>
<keyword evidence="2" id="KW-1185">Reference proteome</keyword>
<dbReference type="EMBL" id="JABFCR010000049">
    <property type="protein sequence ID" value="NNU34480.1"/>
    <property type="molecule type" value="Genomic_DNA"/>
</dbReference>
<dbReference type="Proteomes" id="UP000566071">
    <property type="component" value="Unassembled WGS sequence"/>
</dbReference>
<evidence type="ECO:0000313" key="2">
    <source>
        <dbReference type="Proteomes" id="UP000566071"/>
    </source>
</evidence>
<protein>
    <submittedName>
        <fullName evidence="1">Uncharacterized protein</fullName>
    </submittedName>
</protein>